<evidence type="ECO:0000256" key="6">
    <source>
        <dbReference type="PIRSR" id="PIRSR600246-2"/>
    </source>
</evidence>
<dbReference type="OrthoDB" id="9780217at2"/>
<reference evidence="9" key="1">
    <citation type="submission" date="2018-05" db="EMBL/GenBank/DDBJ databases">
        <authorList>
            <person name="Li X."/>
        </authorList>
    </citation>
    <scope>NUCLEOTIDE SEQUENCE [LARGE SCALE GENOMIC DNA]</scope>
    <source>
        <strain evidence="9">LX32</strain>
    </source>
</reference>
<accession>A0A328AHD3</accession>
<evidence type="ECO:0000313" key="9">
    <source>
        <dbReference type="Proteomes" id="UP000249254"/>
    </source>
</evidence>
<dbReference type="Gene3D" id="3.60.20.30">
    <property type="entry name" value="(Glycosyl)asparaginase"/>
    <property type="match status" value="1"/>
</dbReference>
<dbReference type="EMBL" id="QFYQ01000001">
    <property type="protein sequence ID" value="RAK54069.1"/>
    <property type="molecule type" value="Genomic_DNA"/>
</dbReference>
<dbReference type="GO" id="GO:0008233">
    <property type="term" value="F:peptidase activity"/>
    <property type="evidence" value="ECO:0007669"/>
    <property type="project" value="UniProtKB-KW"/>
</dbReference>
<evidence type="ECO:0000256" key="1">
    <source>
        <dbReference type="ARBA" id="ARBA00022670"/>
    </source>
</evidence>
<dbReference type="GO" id="GO:0006508">
    <property type="term" value="P:proteolysis"/>
    <property type="evidence" value="ECO:0007669"/>
    <property type="project" value="UniProtKB-KW"/>
</dbReference>
<evidence type="ECO:0000256" key="4">
    <source>
        <dbReference type="ARBA" id="ARBA00069124"/>
    </source>
</evidence>
<organism evidence="8 9">
    <name type="scientific">Phenylobacterium soli</name>
    <dbReference type="NCBI Taxonomy" id="2170551"/>
    <lineage>
        <taxon>Bacteria</taxon>
        <taxon>Pseudomonadati</taxon>
        <taxon>Pseudomonadota</taxon>
        <taxon>Alphaproteobacteria</taxon>
        <taxon>Caulobacterales</taxon>
        <taxon>Caulobacteraceae</taxon>
        <taxon>Phenylobacterium</taxon>
    </lineage>
</organism>
<sequence>MPNWALVAHGGAGVIERAHLTPEQDGAYREAMGRVVEAGGAVLKAGGAALDAVEAGIRILEDDPLFNAGRGAVFTAEGKTELDAAVMDGKSLGAGAVAGVTRTRHPVSLARAVMARSPHVFLIGAGADAFSAAQGLEQAEPAWFFTERRWRALQKDLTTLGLPIPPRPEGASEAAGRAALAHDEGPTGTVRKFGTVGLVARDANGDVAAGTSTGGTTAKRWGRVGDSPLIGAGTYADNRSCAVSATGTGEYFIRLAVAHRICALVEFKGLPLQAALDQVIQHELTALGGDGGVIAVDPQGHMAWSFNTSGMYRARLADGEPLQVGIYKDDP</sequence>
<gene>
    <name evidence="8" type="ORF">DJ017_05800</name>
</gene>
<dbReference type="PANTHER" id="PTHR10188:SF6">
    <property type="entry name" value="N(4)-(BETA-N-ACETYLGLUCOSAMINYL)-L-ASPARAGINASE"/>
    <property type="match status" value="1"/>
</dbReference>
<dbReference type="SUPFAM" id="SSF56235">
    <property type="entry name" value="N-terminal nucleophile aminohydrolases (Ntn hydrolases)"/>
    <property type="match status" value="1"/>
</dbReference>
<proteinExistence type="predicted"/>
<evidence type="ECO:0000313" key="8">
    <source>
        <dbReference type="EMBL" id="RAK54069.1"/>
    </source>
</evidence>
<comment type="caution">
    <text evidence="8">The sequence shown here is derived from an EMBL/GenBank/DDBJ whole genome shotgun (WGS) entry which is preliminary data.</text>
</comment>
<feature type="binding site" evidence="6">
    <location>
        <begin position="246"/>
        <end position="249"/>
    </location>
    <ligand>
        <name>substrate</name>
    </ligand>
</feature>
<dbReference type="AlphaFoldDB" id="A0A328AHD3"/>
<keyword evidence="9" id="KW-1185">Reference proteome</keyword>
<evidence type="ECO:0000256" key="5">
    <source>
        <dbReference type="PIRSR" id="PIRSR600246-1"/>
    </source>
</evidence>
<dbReference type="InterPro" id="IPR029055">
    <property type="entry name" value="Ntn_hydrolases_N"/>
</dbReference>
<name>A0A328AHD3_9CAUL</name>
<dbReference type="FunFam" id="3.60.20.30:FF:000001">
    <property type="entry name" value="Isoaspartyl peptidase/L-asparaginase"/>
    <property type="match status" value="1"/>
</dbReference>
<dbReference type="InterPro" id="IPR000246">
    <property type="entry name" value="Peptidase_T2"/>
</dbReference>
<feature type="binding site" evidence="6">
    <location>
        <begin position="223"/>
        <end position="226"/>
    </location>
    <ligand>
        <name>substrate</name>
    </ligand>
</feature>
<keyword evidence="2" id="KW-0378">Hydrolase</keyword>
<dbReference type="GO" id="GO:0016811">
    <property type="term" value="F:hydrolase activity, acting on carbon-nitrogen (but not peptide) bonds, in linear amides"/>
    <property type="evidence" value="ECO:0007669"/>
    <property type="project" value="UniProtKB-ARBA"/>
</dbReference>
<feature type="site" description="Cleavage; by autolysis" evidence="7">
    <location>
        <begin position="194"/>
        <end position="195"/>
    </location>
</feature>
<evidence type="ECO:0000256" key="3">
    <source>
        <dbReference type="ARBA" id="ARBA00022813"/>
    </source>
</evidence>
<dbReference type="PANTHER" id="PTHR10188">
    <property type="entry name" value="L-ASPARAGINASE"/>
    <property type="match status" value="1"/>
</dbReference>
<dbReference type="RefSeq" id="WP_111527820.1">
    <property type="nucleotide sequence ID" value="NZ_JBHRSG010000002.1"/>
</dbReference>
<keyword evidence="1" id="KW-0645">Protease</keyword>
<dbReference type="Pfam" id="PF01112">
    <property type="entry name" value="Asparaginase_2"/>
    <property type="match status" value="1"/>
</dbReference>
<keyword evidence="3" id="KW-0068">Autocatalytic cleavage</keyword>
<evidence type="ECO:0000256" key="2">
    <source>
        <dbReference type="ARBA" id="ARBA00022801"/>
    </source>
</evidence>
<protein>
    <recommendedName>
        <fullName evidence="4">Isoaspartyl peptidase</fullName>
    </recommendedName>
</protein>
<feature type="active site" description="Nucleophile" evidence="5">
    <location>
        <position position="195"/>
    </location>
</feature>
<evidence type="ECO:0000256" key="7">
    <source>
        <dbReference type="PIRSR" id="PIRSR600246-3"/>
    </source>
</evidence>
<dbReference type="Proteomes" id="UP000249254">
    <property type="component" value="Unassembled WGS sequence"/>
</dbReference>
<dbReference type="CDD" id="cd04701">
    <property type="entry name" value="Asparaginase_2"/>
    <property type="match status" value="1"/>
</dbReference>